<organism evidence="2">
    <name type="scientific">Culex pipiens</name>
    <name type="common">House mosquito</name>
    <dbReference type="NCBI Taxonomy" id="7175"/>
    <lineage>
        <taxon>Eukaryota</taxon>
        <taxon>Metazoa</taxon>
        <taxon>Ecdysozoa</taxon>
        <taxon>Arthropoda</taxon>
        <taxon>Hexapoda</taxon>
        <taxon>Insecta</taxon>
        <taxon>Pterygota</taxon>
        <taxon>Neoptera</taxon>
        <taxon>Endopterygota</taxon>
        <taxon>Diptera</taxon>
        <taxon>Nematocera</taxon>
        <taxon>Culicoidea</taxon>
        <taxon>Culicidae</taxon>
        <taxon>Culicinae</taxon>
        <taxon>Culicini</taxon>
        <taxon>Culex</taxon>
        <taxon>Culex</taxon>
    </lineage>
</organism>
<accession>A0A8D8FTZ8</accession>
<evidence type="ECO:0000256" key="1">
    <source>
        <dbReference type="SAM" id="MobiDB-lite"/>
    </source>
</evidence>
<reference evidence="2" key="1">
    <citation type="submission" date="2021-05" db="EMBL/GenBank/DDBJ databases">
        <authorList>
            <person name="Alioto T."/>
            <person name="Alioto T."/>
            <person name="Gomez Garrido J."/>
        </authorList>
    </citation>
    <scope>NUCLEOTIDE SEQUENCE</scope>
</reference>
<protein>
    <submittedName>
        <fullName evidence="2">(northern house mosquito) hypothetical protein</fullName>
    </submittedName>
</protein>
<sequence>MSTRRSATAGSRHRHRTGCRDPRRPPGRRWQRHTVKIQRVDSYHQYRRIHLAVTVVVQRASQSDRRRCRRRCTAAVGTLTIIRSTLGQINYRWDSSTGRWGRRRRRWLRHRCPRVAHPRYSQQHCQLPNNQYRTIPLAKMRRRRRQQACTSWTASSCTRRRTVIYLTPSPVRTVKSVAARSASGRGSCPRGGSATTAVCAVRRPSSTTRPVCASSRPCTTTARRTTRWSAKATRYPAPKIPARVCRTSERRGGACWARCPSVCPASGATGPCGAVWPSVRNATLNIPDTVAAASCRTEPAVSPEASSEAPAKVPTARQDRTTPSSPPSPAPAPSLASRRNTTTTAVTTTTTTIIAILRPRSGCSTPAQSTDICCICKRVAATKNSRPLADVIVQR</sequence>
<evidence type="ECO:0000313" key="2">
    <source>
        <dbReference type="EMBL" id="CAG6482698.1"/>
    </source>
</evidence>
<dbReference type="AlphaFoldDB" id="A0A8D8FTZ8"/>
<feature type="compositionally biased region" description="Low complexity" evidence="1">
    <location>
        <begin position="333"/>
        <end position="347"/>
    </location>
</feature>
<feature type="compositionally biased region" description="Low complexity" evidence="1">
    <location>
        <begin position="298"/>
        <end position="311"/>
    </location>
</feature>
<name>A0A8D8FTZ8_CULPI</name>
<feature type="region of interest" description="Disordered" evidence="1">
    <location>
        <begin position="297"/>
        <end position="347"/>
    </location>
</feature>
<feature type="region of interest" description="Disordered" evidence="1">
    <location>
        <begin position="1"/>
        <end position="30"/>
    </location>
</feature>
<proteinExistence type="predicted"/>
<dbReference type="EMBL" id="HBUE01094314">
    <property type="protein sequence ID" value="CAG6482698.1"/>
    <property type="molecule type" value="Transcribed_RNA"/>
</dbReference>